<dbReference type="GO" id="GO:0003700">
    <property type="term" value="F:DNA-binding transcription factor activity"/>
    <property type="evidence" value="ECO:0007669"/>
    <property type="project" value="InterPro"/>
</dbReference>
<name>A0A919NZJ4_9CELL</name>
<dbReference type="PRINTS" id="PR00035">
    <property type="entry name" value="HTHGNTR"/>
</dbReference>
<dbReference type="Gene3D" id="1.20.120.530">
    <property type="entry name" value="GntR ligand-binding domain-like"/>
    <property type="match status" value="1"/>
</dbReference>
<comment type="caution">
    <text evidence="5">The sequence shown here is derived from an EMBL/GenBank/DDBJ whole genome shotgun (WGS) entry which is preliminary data.</text>
</comment>
<dbReference type="InterPro" id="IPR000524">
    <property type="entry name" value="Tscrpt_reg_HTH_GntR"/>
</dbReference>
<keyword evidence="1" id="KW-0805">Transcription regulation</keyword>
<keyword evidence="3" id="KW-0804">Transcription</keyword>
<dbReference type="Pfam" id="PF00392">
    <property type="entry name" value="GntR"/>
    <property type="match status" value="1"/>
</dbReference>
<evidence type="ECO:0000256" key="2">
    <source>
        <dbReference type="ARBA" id="ARBA00023125"/>
    </source>
</evidence>
<reference evidence="5" key="1">
    <citation type="submission" date="2021-01" db="EMBL/GenBank/DDBJ databases">
        <title>Whole genome shotgun sequence of Cellulomonas chitinilytica NBRC 110799.</title>
        <authorList>
            <person name="Komaki H."/>
            <person name="Tamura T."/>
        </authorList>
    </citation>
    <scope>NUCLEOTIDE SEQUENCE</scope>
    <source>
        <strain evidence="5">NBRC 110799</strain>
    </source>
</reference>
<dbReference type="AlphaFoldDB" id="A0A919NZJ4"/>
<dbReference type="PANTHER" id="PTHR43537:SF5">
    <property type="entry name" value="UXU OPERON TRANSCRIPTIONAL REGULATOR"/>
    <property type="match status" value="1"/>
</dbReference>
<evidence type="ECO:0000256" key="1">
    <source>
        <dbReference type="ARBA" id="ARBA00023015"/>
    </source>
</evidence>
<dbReference type="GO" id="GO:0003677">
    <property type="term" value="F:DNA binding"/>
    <property type="evidence" value="ECO:0007669"/>
    <property type="project" value="UniProtKB-KW"/>
</dbReference>
<evidence type="ECO:0000259" key="4">
    <source>
        <dbReference type="PROSITE" id="PS50949"/>
    </source>
</evidence>
<dbReference type="Proteomes" id="UP000632740">
    <property type="component" value="Unassembled WGS sequence"/>
</dbReference>
<accession>A0A919NZJ4</accession>
<proteinExistence type="predicted"/>
<dbReference type="InterPro" id="IPR036390">
    <property type="entry name" value="WH_DNA-bd_sf"/>
</dbReference>
<dbReference type="SUPFAM" id="SSF48008">
    <property type="entry name" value="GntR ligand-binding domain-like"/>
    <property type="match status" value="1"/>
</dbReference>
<dbReference type="EMBL" id="BONK01000004">
    <property type="protein sequence ID" value="GIG20576.1"/>
    <property type="molecule type" value="Genomic_DNA"/>
</dbReference>
<evidence type="ECO:0000313" key="6">
    <source>
        <dbReference type="Proteomes" id="UP000632740"/>
    </source>
</evidence>
<feature type="domain" description="HTH gntR-type" evidence="4">
    <location>
        <begin position="15"/>
        <end position="82"/>
    </location>
</feature>
<keyword evidence="2" id="KW-0238">DNA-binding</keyword>
<dbReference type="SMART" id="SM00345">
    <property type="entry name" value="HTH_GNTR"/>
    <property type="match status" value="1"/>
</dbReference>
<evidence type="ECO:0000256" key="3">
    <source>
        <dbReference type="ARBA" id="ARBA00023163"/>
    </source>
</evidence>
<dbReference type="InterPro" id="IPR008920">
    <property type="entry name" value="TF_FadR/GntR_C"/>
</dbReference>
<dbReference type="SUPFAM" id="SSF46785">
    <property type="entry name" value="Winged helix' DNA-binding domain"/>
    <property type="match status" value="1"/>
</dbReference>
<gene>
    <name evidence="5" type="ORF">Cch01nite_13000</name>
</gene>
<dbReference type="PANTHER" id="PTHR43537">
    <property type="entry name" value="TRANSCRIPTIONAL REGULATOR, GNTR FAMILY"/>
    <property type="match status" value="1"/>
</dbReference>
<dbReference type="InterPro" id="IPR036388">
    <property type="entry name" value="WH-like_DNA-bd_sf"/>
</dbReference>
<organism evidence="5 6">
    <name type="scientific">Cellulomonas chitinilytica</name>
    <dbReference type="NCBI Taxonomy" id="398759"/>
    <lineage>
        <taxon>Bacteria</taxon>
        <taxon>Bacillati</taxon>
        <taxon>Actinomycetota</taxon>
        <taxon>Actinomycetes</taxon>
        <taxon>Micrococcales</taxon>
        <taxon>Cellulomonadaceae</taxon>
        <taxon>Cellulomonas</taxon>
    </lineage>
</organism>
<protein>
    <submittedName>
        <fullName evidence="5">GntR family transcriptional regulator</fullName>
    </submittedName>
</protein>
<dbReference type="Gene3D" id="1.10.10.10">
    <property type="entry name" value="Winged helix-like DNA-binding domain superfamily/Winged helix DNA-binding domain"/>
    <property type="match status" value="1"/>
</dbReference>
<dbReference type="RefSeq" id="WP_203750222.1">
    <property type="nucleotide sequence ID" value="NZ_BONK01000004.1"/>
</dbReference>
<dbReference type="CDD" id="cd07377">
    <property type="entry name" value="WHTH_GntR"/>
    <property type="match status" value="1"/>
</dbReference>
<keyword evidence="6" id="KW-1185">Reference proteome</keyword>
<dbReference type="PROSITE" id="PS50949">
    <property type="entry name" value="HTH_GNTR"/>
    <property type="match status" value="1"/>
</dbReference>
<sequence>MPASEAPFVPRPSTTALSDGVHRRIEDEIVDGGLAPGTPLREADVAERLGVSRTPVREALRRLAEAGLVRIEANRSYRVAPFDLDHLTETAVVFGSLLGLAGRLALPHLSDFDIEWLATAERRAFGEAAGPQPVAEPLFGIGALDLFVDRCDNAVLVSSMDRLRLHIRRAFRLFGPQVPRLLFAERFGAIVAATRAGDPELLESTLRVHGTQFLLDVIELARQDTERTDLSNPGRQVRQGQ</sequence>
<evidence type="ECO:0000313" key="5">
    <source>
        <dbReference type="EMBL" id="GIG20576.1"/>
    </source>
</evidence>